<dbReference type="PRINTS" id="PR01161">
    <property type="entry name" value="TUBULIN"/>
</dbReference>
<evidence type="ECO:0000256" key="3">
    <source>
        <dbReference type="ARBA" id="ARBA00022701"/>
    </source>
</evidence>
<dbReference type="STRING" id="282301.A0A1I8H7P7"/>
<dbReference type="Gene3D" id="3.30.1330.20">
    <property type="entry name" value="Tubulin/FtsZ, C-terminal domain"/>
    <property type="match status" value="1"/>
</dbReference>
<comment type="function">
    <text evidence="6">Tubulin is the major constituent of microtubules, a cylinder consisting of laterally associated linear protofilaments composed of alpha- and beta-tubulin heterodimers. Microtubules grow by the addition of GTP-tubulin dimers to the microtubule end, where a stabilizing cap forms. Below the cap, tubulin dimers are in GDP-bound state, owing to GTPase activity of alpha-tubulin.</text>
</comment>
<keyword evidence="5 6" id="KW-0342">GTP-binding</keyword>
<comment type="cofactor">
    <cofactor evidence="1">
        <name>Mg(2+)</name>
        <dbReference type="ChEBI" id="CHEBI:18420"/>
    </cofactor>
</comment>
<dbReference type="InterPro" id="IPR002453">
    <property type="entry name" value="Beta_tubulin"/>
</dbReference>
<dbReference type="InterPro" id="IPR017975">
    <property type="entry name" value="Tubulin_CS"/>
</dbReference>
<name>A0A1I8H7P7_9PLAT</name>
<dbReference type="GO" id="GO:0005874">
    <property type="term" value="C:microtubule"/>
    <property type="evidence" value="ECO:0007669"/>
    <property type="project" value="UniProtKB-KW"/>
</dbReference>
<dbReference type="InterPro" id="IPR036525">
    <property type="entry name" value="Tubulin/FtsZ_GTPase_sf"/>
</dbReference>
<evidence type="ECO:0000256" key="2">
    <source>
        <dbReference type="ARBA" id="ARBA00009636"/>
    </source>
</evidence>
<comment type="similarity">
    <text evidence="2 6">Belongs to the tubulin family.</text>
</comment>
<evidence type="ECO:0000313" key="7">
    <source>
        <dbReference type="Proteomes" id="UP000095280"/>
    </source>
</evidence>
<dbReference type="PANTHER" id="PTHR11588">
    <property type="entry name" value="TUBULIN"/>
    <property type="match status" value="1"/>
</dbReference>
<dbReference type="GO" id="GO:0007017">
    <property type="term" value="P:microtubule-based process"/>
    <property type="evidence" value="ECO:0007669"/>
    <property type="project" value="InterPro"/>
</dbReference>
<accession>A0A1I8H7P7</accession>
<keyword evidence="7" id="KW-1185">Reference proteome</keyword>
<dbReference type="Gene3D" id="1.10.287.600">
    <property type="entry name" value="Helix hairpin bin"/>
    <property type="match status" value="1"/>
</dbReference>
<dbReference type="GO" id="GO:0005525">
    <property type="term" value="F:GTP binding"/>
    <property type="evidence" value="ECO:0007669"/>
    <property type="project" value="UniProtKB-UniRule"/>
</dbReference>
<dbReference type="GO" id="GO:0003924">
    <property type="term" value="F:GTPase activity"/>
    <property type="evidence" value="ECO:0007669"/>
    <property type="project" value="InterPro"/>
</dbReference>
<dbReference type="SUPFAM" id="SSF52490">
    <property type="entry name" value="Tubulin nucleotide-binding domain-like"/>
    <property type="match status" value="1"/>
</dbReference>
<keyword evidence="4 6" id="KW-0547">Nucleotide-binding</keyword>
<evidence type="ECO:0000256" key="1">
    <source>
        <dbReference type="ARBA" id="ARBA00001946"/>
    </source>
</evidence>
<dbReference type="Pfam" id="PF03953">
    <property type="entry name" value="Tubulin_C"/>
    <property type="match status" value="1"/>
</dbReference>
<dbReference type="InterPro" id="IPR003008">
    <property type="entry name" value="Tubulin_FtsZ_GTPase"/>
</dbReference>
<dbReference type="PROSITE" id="PS00227">
    <property type="entry name" value="TUBULIN"/>
    <property type="match status" value="1"/>
</dbReference>
<dbReference type="InterPro" id="IPR000217">
    <property type="entry name" value="Tubulin"/>
</dbReference>
<dbReference type="InterPro" id="IPR023123">
    <property type="entry name" value="Tubulin_C"/>
</dbReference>
<dbReference type="Proteomes" id="UP000095280">
    <property type="component" value="Unplaced"/>
</dbReference>
<dbReference type="InterPro" id="IPR037103">
    <property type="entry name" value="Tubulin/FtsZ-like_C"/>
</dbReference>
<dbReference type="SMART" id="SM00864">
    <property type="entry name" value="Tubulin"/>
    <property type="match status" value="1"/>
</dbReference>
<dbReference type="InterPro" id="IPR018316">
    <property type="entry name" value="Tubulin/FtsZ_2-layer-sand-dom"/>
</dbReference>
<evidence type="ECO:0000313" key="8">
    <source>
        <dbReference type="WBParaSite" id="maker-uti_cns_0004857-snap-gene-0.7-mRNA-1"/>
    </source>
</evidence>
<evidence type="ECO:0000256" key="6">
    <source>
        <dbReference type="RuleBase" id="RU000352"/>
    </source>
</evidence>
<dbReference type="PRINTS" id="PR01163">
    <property type="entry name" value="BETATUBULIN"/>
</dbReference>
<dbReference type="Gene3D" id="3.40.50.1440">
    <property type="entry name" value="Tubulin/FtsZ, GTPase domain"/>
    <property type="match status" value="1"/>
</dbReference>
<evidence type="ECO:0000256" key="4">
    <source>
        <dbReference type="ARBA" id="ARBA00022741"/>
    </source>
</evidence>
<protein>
    <recommendedName>
        <fullName evidence="6">Tubulin beta chain</fullName>
    </recommendedName>
</protein>
<dbReference type="AlphaFoldDB" id="A0A1I8H7P7"/>
<organism evidence="7 8">
    <name type="scientific">Macrostomum lignano</name>
    <dbReference type="NCBI Taxonomy" id="282301"/>
    <lineage>
        <taxon>Eukaryota</taxon>
        <taxon>Metazoa</taxon>
        <taxon>Spiralia</taxon>
        <taxon>Lophotrochozoa</taxon>
        <taxon>Platyhelminthes</taxon>
        <taxon>Rhabditophora</taxon>
        <taxon>Macrostomorpha</taxon>
        <taxon>Macrostomida</taxon>
        <taxon>Macrostomidae</taxon>
        <taxon>Macrostomum</taxon>
    </lineage>
</organism>
<dbReference type="GO" id="GO:0005200">
    <property type="term" value="F:structural constituent of cytoskeleton"/>
    <property type="evidence" value="ECO:0007669"/>
    <property type="project" value="InterPro"/>
</dbReference>
<evidence type="ECO:0000256" key="5">
    <source>
        <dbReference type="ARBA" id="ARBA00023134"/>
    </source>
</evidence>
<sequence length="414" mass="44108">MQEIITIHIGQCGVCVGLKYWESLADEHGLDCQGRFVGSSPLQLEKIGVNFAESQSGRHSPRAVFADLDSTSVAALSASSCTGLFRPDSLIEGTGEAASTYGRGYDSPGAKAMAESILTSVQRQLELSDRVRAVHIVHSLGGGTGSGLTSRLLQQGLSGVPVHTFSLFPGQPAIIEAYNATLCAPHLASSAEITYCWDLAGLRAASERPKPDIEDVNRTAANMMLGLTACVRFPGQLNLSPGKLASALVPLPRLHFLLSSLGWGSTHGNSVRELSARMLSPEAQLAACDPSAGRILSAAGIFRGRVPIQALDSALTDLRVRREAVFPNWLTHAFSTGVCDIPPRGETVSAAFFVNSSSTANLVEQQATQVRKLFASGRAFFHLYQQEGITEGDMSEALDECDRLCSLYRETATA</sequence>
<dbReference type="InterPro" id="IPR008280">
    <property type="entry name" value="Tub_FtsZ_C"/>
</dbReference>
<reference evidence="8" key="1">
    <citation type="submission" date="2016-11" db="UniProtKB">
        <authorList>
            <consortium name="WormBaseParasite"/>
        </authorList>
    </citation>
    <scope>IDENTIFICATION</scope>
</reference>
<proteinExistence type="inferred from homology"/>
<comment type="subunit">
    <text evidence="6">Dimer of alpha and beta chains. A typical microtubule is a hollow water-filled tube with an outer diameter of 25 nm and an inner diameter of 15 nM. Alpha-beta heterodimers associate head-to-tail to form protofilaments running lengthwise along the microtubule wall with the beta-tubulin subunit facing the microtubule plus end conferring a structural polarity. Microtubules usually have 13 protofilaments but different protofilament numbers can be found in some organisms and specialized cells.</text>
</comment>
<dbReference type="SUPFAM" id="SSF55307">
    <property type="entry name" value="Tubulin C-terminal domain-like"/>
    <property type="match status" value="1"/>
</dbReference>
<dbReference type="WBParaSite" id="maker-uti_cns_0004857-snap-gene-0.7-mRNA-1">
    <property type="protein sequence ID" value="maker-uti_cns_0004857-snap-gene-0.7-mRNA-1"/>
    <property type="gene ID" value="maker-uti_cns_0004857-snap-gene-0.7"/>
</dbReference>
<dbReference type="Pfam" id="PF00091">
    <property type="entry name" value="Tubulin"/>
    <property type="match status" value="1"/>
</dbReference>
<keyword evidence="3 6" id="KW-0493">Microtubule</keyword>